<comment type="caution">
    <text evidence="2">The sequence shown here is derived from an EMBL/GenBank/DDBJ whole genome shotgun (WGS) entry which is preliminary data.</text>
</comment>
<dbReference type="EMBL" id="DRTD01000425">
    <property type="protein sequence ID" value="HHE55278.1"/>
    <property type="molecule type" value="Genomic_DNA"/>
</dbReference>
<dbReference type="PANTHER" id="PTHR33495">
    <property type="entry name" value="ANTI-SIGMA FACTOR ANTAGONIST TM_1081-RELATED-RELATED"/>
    <property type="match status" value="1"/>
</dbReference>
<sequence length="111" mass="12324">MAFSFKTKDSVLVATIEAKRATVEIAADFKQTLLKNIEENSSNVVVNLSNCEFVDSSFLGALVAGLKKATMKNGDLKIVGLQPPVQAMFELTRLYRIFDIFENEEDAIKSF</sequence>
<dbReference type="CDD" id="cd07043">
    <property type="entry name" value="STAS_anti-anti-sigma_factors"/>
    <property type="match status" value="1"/>
</dbReference>
<dbReference type="Proteomes" id="UP000886111">
    <property type="component" value="Unassembled WGS sequence"/>
</dbReference>
<dbReference type="GO" id="GO:0043856">
    <property type="term" value="F:anti-sigma factor antagonist activity"/>
    <property type="evidence" value="ECO:0007669"/>
    <property type="project" value="TreeGrafter"/>
</dbReference>
<dbReference type="PANTHER" id="PTHR33495:SF2">
    <property type="entry name" value="ANTI-SIGMA FACTOR ANTAGONIST TM_1081-RELATED"/>
    <property type="match status" value="1"/>
</dbReference>
<evidence type="ECO:0000259" key="1">
    <source>
        <dbReference type="PROSITE" id="PS50801"/>
    </source>
</evidence>
<gene>
    <name evidence="2" type="ORF">ENL21_05805</name>
</gene>
<dbReference type="SUPFAM" id="SSF52091">
    <property type="entry name" value="SpoIIaa-like"/>
    <property type="match status" value="1"/>
</dbReference>
<reference evidence="2" key="1">
    <citation type="journal article" date="2020" name="mSystems">
        <title>Genome- and Community-Level Interaction Insights into Carbon Utilization and Element Cycling Functions of Hydrothermarchaeota in Hydrothermal Sediment.</title>
        <authorList>
            <person name="Zhou Z."/>
            <person name="Liu Y."/>
            <person name="Xu W."/>
            <person name="Pan J."/>
            <person name="Luo Z.H."/>
            <person name="Li M."/>
        </authorList>
    </citation>
    <scope>NUCLEOTIDE SEQUENCE [LARGE SCALE GENOMIC DNA]</scope>
    <source>
        <strain evidence="2">HyVt-76</strain>
    </source>
</reference>
<dbReference type="AlphaFoldDB" id="A0A7V5H6A7"/>
<proteinExistence type="predicted"/>
<name>A0A7V5H6A7_CALAY</name>
<dbReference type="InterPro" id="IPR036513">
    <property type="entry name" value="STAS_dom_sf"/>
</dbReference>
<dbReference type="InterPro" id="IPR002645">
    <property type="entry name" value="STAS_dom"/>
</dbReference>
<organism evidence="2">
    <name type="scientific">Caldithrix abyssi</name>
    <dbReference type="NCBI Taxonomy" id="187145"/>
    <lineage>
        <taxon>Bacteria</taxon>
        <taxon>Pseudomonadati</taxon>
        <taxon>Calditrichota</taxon>
        <taxon>Calditrichia</taxon>
        <taxon>Calditrichales</taxon>
        <taxon>Calditrichaceae</taxon>
        <taxon>Caldithrix</taxon>
    </lineage>
</organism>
<protein>
    <submittedName>
        <fullName evidence="2">Anti-sigma factor antagonist</fullName>
    </submittedName>
</protein>
<dbReference type="Gene3D" id="3.30.750.24">
    <property type="entry name" value="STAS domain"/>
    <property type="match status" value="1"/>
</dbReference>
<evidence type="ECO:0000313" key="2">
    <source>
        <dbReference type="EMBL" id="HHE55278.1"/>
    </source>
</evidence>
<feature type="domain" description="STAS" evidence="1">
    <location>
        <begin position="26"/>
        <end position="111"/>
    </location>
</feature>
<dbReference type="PROSITE" id="PS50801">
    <property type="entry name" value="STAS"/>
    <property type="match status" value="1"/>
</dbReference>
<accession>A0A7V5H6A7</accession>
<dbReference type="Pfam" id="PF01740">
    <property type="entry name" value="STAS"/>
    <property type="match status" value="1"/>
</dbReference>